<dbReference type="InterPro" id="IPR020084">
    <property type="entry name" value="NUDIX_hydrolase_CS"/>
</dbReference>
<evidence type="ECO:0000313" key="4">
    <source>
        <dbReference type="Proteomes" id="UP000635477"/>
    </source>
</evidence>
<dbReference type="InterPro" id="IPR015797">
    <property type="entry name" value="NUDIX_hydrolase-like_dom_sf"/>
</dbReference>
<dbReference type="Proteomes" id="UP000635477">
    <property type="component" value="Unassembled WGS sequence"/>
</dbReference>
<evidence type="ECO:0000313" key="3">
    <source>
        <dbReference type="EMBL" id="KAF4979715.1"/>
    </source>
</evidence>
<dbReference type="SUPFAM" id="SSF55811">
    <property type="entry name" value="Nudix"/>
    <property type="match status" value="1"/>
</dbReference>
<dbReference type="InterPro" id="IPR000086">
    <property type="entry name" value="NUDIX_hydrolase_dom"/>
</dbReference>
<dbReference type="Gene3D" id="3.90.79.10">
    <property type="entry name" value="Nucleoside Triphosphate Pyrophosphohydrolase"/>
    <property type="match status" value="1"/>
</dbReference>
<dbReference type="Pfam" id="PF00293">
    <property type="entry name" value="NUDIX"/>
    <property type="match status" value="1"/>
</dbReference>
<protein>
    <recommendedName>
        <fullName evidence="2">Nudix hydrolase domain-containing protein</fullName>
    </recommendedName>
</protein>
<comment type="caution">
    <text evidence="3">The sequence shown here is derived from an EMBL/GenBank/DDBJ whole genome shotgun (WGS) entry which is preliminary data.</text>
</comment>
<dbReference type="PANTHER" id="PTHR21340:SF0">
    <property type="entry name" value="BIS(5'-NUCLEOSYL)-TETRAPHOSPHATASE [ASYMMETRICAL]"/>
    <property type="match status" value="1"/>
</dbReference>
<dbReference type="GO" id="GO:0004081">
    <property type="term" value="F:bis(5'-nucleosyl)-tetraphosphatase (asymmetrical) activity"/>
    <property type="evidence" value="ECO:0007669"/>
    <property type="project" value="TreeGrafter"/>
</dbReference>
<dbReference type="InterPro" id="IPR051325">
    <property type="entry name" value="Nudix_hydrolase_domain"/>
</dbReference>
<reference evidence="3" key="2">
    <citation type="submission" date="2020-05" db="EMBL/GenBank/DDBJ databases">
        <authorList>
            <person name="Kim H.-S."/>
            <person name="Proctor R.H."/>
            <person name="Brown D.W."/>
        </authorList>
    </citation>
    <scope>NUCLEOTIDE SEQUENCE</scope>
    <source>
        <strain evidence="3">NRRL 22465</strain>
    </source>
</reference>
<keyword evidence="4" id="KW-1185">Reference proteome</keyword>
<dbReference type="EMBL" id="JABEYC010000282">
    <property type="protein sequence ID" value="KAF4979715.1"/>
    <property type="molecule type" value="Genomic_DNA"/>
</dbReference>
<evidence type="ECO:0000259" key="2">
    <source>
        <dbReference type="Pfam" id="PF00293"/>
    </source>
</evidence>
<dbReference type="GO" id="GO:0006167">
    <property type="term" value="P:AMP biosynthetic process"/>
    <property type="evidence" value="ECO:0007669"/>
    <property type="project" value="TreeGrafter"/>
</dbReference>
<proteinExistence type="predicted"/>
<keyword evidence="1" id="KW-0378">Hydrolase</keyword>
<organism evidence="3 4">
    <name type="scientific">Fusarium zealandicum</name>
    <dbReference type="NCBI Taxonomy" id="1053134"/>
    <lineage>
        <taxon>Eukaryota</taxon>
        <taxon>Fungi</taxon>
        <taxon>Dikarya</taxon>
        <taxon>Ascomycota</taxon>
        <taxon>Pezizomycotina</taxon>
        <taxon>Sordariomycetes</taxon>
        <taxon>Hypocreomycetidae</taxon>
        <taxon>Hypocreales</taxon>
        <taxon>Nectriaceae</taxon>
        <taxon>Fusarium</taxon>
        <taxon>Fusarium staphyleae species complex</taxon>
    </lineage>
</organism>
<dbReference type="PANTHER" id="PTHR21340">
    <property type="entry name" value="DIADENOSINE 5,5-P1,P4-TETRAPHOSPHATE PYROPHOSPHOHYDROLASE MUTT"/>
    <property type="match status" value="1"/>
</dbReference>
<sequence length="179" mass="20083">MATSRFVTTNYTSSKFVESCGAIVFDLRSAPTRVCLIHCKATSEWLLAKGRRNCNESRKEAALREVQEETGYKCRLLPITMPTRAPAMGEAANVSDRPRLYSDLEEPFMLSIRELEEGASVKLIWWYIAEVENADGEVAAEEGFEANFYDCDDALQTLTFQSDRDVLSKAMSILVNSTC</sequence>
<dbReference type="PROSITE" id="PS00893">
    <property type="entry name" value="NUDIX_BOX"/>
    <property type="match status" value="1"/>
</dbReference>
<feature type="domain" description="Nudix hydrolase" evidence="2">
    <location>
        <begin position="22"/>
        <end position="82"/>
    </location>
</feature>
<reference evidence="3" key="1">
    <citation type="journal article" date="2020" name="BMC Genomics">
        <title>Correction to: Identification and distribution of gene clusters required for synthesis of sphingolipid metabolism inhibitors in diverse species of the filamentous fungus Fusarium.</title>
        <authorList>
            <person name="Kim H.S."/>
            <person name="Lohmar J.M."/>
            <person name="Busman M."/>
            <person name="Brown D.W."/>
            <person name="Naumann T.A."/>
            <person name="Divon H.H."/>
            <person name="Lysoe E."/>
            <person name="Uhlig S."/>
            <person name="Proctor R.H."/>
        </authorList>
    </citation>
    <scope>NUCLEOTIDE SEQUENCE</scope>
    <source>
        <strain evidence="3">NRRL 22465</strain>
    </source>
</reference>
<accession>A0A8H4UMD6</accession>
<evidence type="ECO:0000256" key="1">
    <source>
        <dbReference type="ARBA" id="ARBA00022801"/>
    </source>
</evidence>
<dbReference type="AlphaFoldDB" id="A0A8H4UMD6"/>
<name>A0A8H4UMD6_9HYPO</name>
<dbReference type="GO" id="GO:0006754">
    <property type="term" value="P:ATP biosynthetic process"/>
    <property type="evidence" value="ECO:0007669"/>
    <property type="project" value="TreeGrafter"/>
</dbReference>
<gene>
    <name evidence="3" type="ORF">FZEAL_4143</name>
</gene>
<dbReference type="OrthoDB" id="10259236at2759"/>